<reference evidence="28 29" key="1">
    <citation type="submission" date="2022-01" db="EMBL/GenBank/DDBJ databases">
        <title>A chromosome-scale genome assembly of the false clownfish, Amphiprion ocellaris.</title>
        <authorList>
            <person name="Ryu T."/>
        </authorList>
    </citation>
    <scope>NUCLEOTIDE SEQUENCE [LARGE SCALE GENOMIC DNA]</scope>
</reference>
<keyword evidence="11" id="KW-0460">Magnesium</keyword>
<dbReference type="GO" id="GO:0046872">
    <property type="term" value="F:metal ion binding"/>
    <property type="evidence" value="ECO:0007669"/>
    <property type="project" value="UniProtKB-KW"/>
</dbReference>
<evidence type="ECO:0000256" key="19">
    <source>
        <dbReference type="ARBA" id="ARBA00037891"/>
    </source>
</evidence>
<comment type="subcellular location">
    <subcellularLocation>
        <location evidence="3">Endoplasmic reticulum membrane</location>
        <topology evidence="3">Multi-pass membrane protein</topology>
    </subcellularLocation>
</comment>
<accession>A0A3Q1BI23</accession>
<comment type="function">
    <text evidence="23">Ethanolaminephosphotransferase that catalyzes the transfer of phosphoethanolamine (PE) from CDP-ethanolamine to lipid acceptors, the final step in the synthesis of PE via the 'Kennedy' pathway. PE is the second most abundant phospholipid of membranes in mammals and is involved in various membrane-related cellular processes. The enzyme is critical for the synthesis of several PE species and also catalyzes the synthesis of plasmanyl-PE, a lipid required for proper myelination and neurodevelopment, from 1-alkyl-2-acylglycerol.</text>
</comment>
<evidence type="ECO:0000256" key="27">
    <source>
        <dbReference type="SAM" id="Phobius"/>
    </source>
</evidence>
<feature type="transmembrane region" description="Helical" evidence="27">
    <location>
        <begin position="292"/>
        <end position="314"/>
    </location>
</feature>
<evidence type="ECO:0000256" key="24">
    <source>
        <dbReference type="ARBA" id="ARBA00070294"/>
    </source>
</evidence>
<evidence type="ECO:0000256" key="13">
    <source>
        <dbReference type="ARBA" id="ARBA00022990"/>
    </source>
</evidence>
<keyword evidence="7 26" id="KW-0808">Transferase</keyword>
<dbReference type="GeneTree" id="ENSGT00950000183117"/>
<evidence type="ECO:0000256" key="14">
    <source>
        <dbReference type="ARBA" id="ARBA00023098"/>
    </source>
</evidence>
<dbReference type="InterPro" id="IPR000462">
    <property type="entry name" value="CDP-OH_P_trans"/>
</dbReference>
<evidence type="ECO:0000256" key="11">
    <source>
        <dbReference type="ARBA" id="ARBA00022842"/>
    </source>
</evidence>
<dbReference type="PANTHER" id="PTHR10414">
    <property type="entry name" value="ETHANOLAMINEPHOSPHOTRANSFERASE"/>
    <property type="match status" value="1"/>
</dbReference>
<evidence type="ECO:0000256" key="5">
    <source>
        <dbReference type="ARBA" id="ARBA00010441"/>
    </source>
</evidence>
<sequence>MSNFLSFCFVLCRLAHFLSFCFSLLSFFCVIYPFFCRFITFLSHFFLFFVLFRVVLNLELWLFIGYYAVTLLVRTTSDQTGMFVAPELRGYSAVDSNPLSVYVMHPFWNFVVKFLPTWLAPNLITFTGFMFLVLNFLMLAFYDFDFNASAAGHDHVPSWVWVAAGIFNFLAYTLDGVDGKQARRTNSSTPLGELFDHGLDSWACIFFVATVYSIFGRGESGVGVATLYYILWVVLFSFILSHWEKYNTGILFLPWGYDISQVTISLVYLVTSVVGVETWYQPVLWHLLYRDLFTFMIIACSFTVTLPMSLYNVLKSNTLKHSSLYEAFLPFLSPFLLFILSTIWVVFSPSNILEQQPRIFYLMVGTAFANVTCKLIVCQMSNTRCQPLSWLLLPMAAVVLLAVTGIVASETQLLYLWTAAVILAHIHYGVSVVRAHTKTLRVSFNTQEKILWEVKGRGVCRCLSGKVIYCSFTDLVVFYILDVGF</sequence>
<dbReference type="Proteomes" id="UP001501940">
    <property type="component" value="Chromosome 12"/>
</dbReference>
<evidence type="ECO:0000256" key="15">
    <source>
        <dbReference type="ARBA" id="ARBA00023136"/>
    </source>
</evidence>
<dbReference type="PROSITE" id="PS00379">
    <property type="entry name" value="CDP_ALCOHOL_P_TRANSF"/>
    <property type="match status" value="1"/>
</dbReference>
<feature type="transmembrane region" description="Helical" evidence="27">
    <location>
        <begin position="156"/>
        <end position="174"/>
    </location>
</feature>
<feature type="transmembrane region" description="Helical" evidence="27">
    <location>
        <begin position="194"/>
        <end position="215"/>
    </location>
</feature>
<dbReference type="AlphaFoldDB" id="A0A3Q1BI23"/>
<comment type="catalytic activity">
    <reaction evidence="21">
        <text>CDP-ethanolamine + a 1,2-diacyl-sn-glycerol = a 1,2-diacyl-sn-glycero-3-phosphoethanolamine + CMP + H(+)</text>
        <dbReference type="Rhea" id="RHEA:32943"/>
        <dbReference type="ChEBI" id="CHEBI:15378"/>
        <dbReference type="ChEBI" id="CHEBI:17815"/>
        <dbReference type="ChEBI" id="CHEBI:57876"/>
        <dbReference type="ChEBI" id="CHEBI:60377"/>
        <dbReference type="ChEBI" id="CHEBI:64612"/>
        <dbReference type="EC" id="2.7.8.1"/>
    </reaction>
    <physiologicalReaction direction="left-to-right" evidence="21">
        <dbReference type="Rhea" id="RHEA:32944"/>
    </physiologicalReaction>
</comment>
<comment type="cofactor">
    <cofactor evidence="1">
        <name>Mn(2+)</name>
        <dbReference type="ChEBI" id="CHEBI:29035"/>
    </cofactor>
</comment>
<evidence type="ECO:0000256" key="3">
    <source>
        <dbReference type="ARBA" id="ARBA00004477"/>
    </source>
</evidence>
<dbReference type="FunFam" id="1.20.120.1760:FF:000006">
    <property type="entry name" value="Putative ethanolaminephosphotransferase 1"/>
    <property type="match status" value="1"/>
</dbReference>
<dbReference type="STRING" id="80972.ENSAOCP00000013238"/>
<dbReference type="InterPro" id="IPR048254">
    <property type="entry name" value="CDP_ALCOHOL_P_TRANSF_CS"/>
</dbReference>
<name>A0A3Q1BI23_AMPOC</name>
<keyword evidence="14" id="KW-0443">Lipid metabolism</keyword>
<evidence type="ECO:0000256" key="26">
    <source>
        <dbReference type="RuleBase" id="RU003750"/>
    </source>
</evidence>
<keyword evidence="9" id="KW-0479">Metal-binding</keyword>
<protein>
    <recommendedName>
        <fullName evidence="24">Ethanolaminephosphotransferase 1</fullName>
        <ecNumber evidence="20">2.7.8.1</ecNumber>
    </recommendedName>
    <alternativeName>
        <fullName evidence="25">Selenoprotein I</fullName>
    </alternativeName>
</protein>
<evidence type="ECO:0000256" key="9">
    <source>
        <dbReference type="ARBA" id="ARBA00022723"/>
    </source>
</evidence>
<keyword evidence="16" id="KW-0594">Phospholipid biosynthesis</keyword>
<feature type="transmembrane region" description="Helical" evidence="27">
    <location>
        <begin position="359"/>
        <end position="377"/>
    </location>
</feature>
<keyword evidence="15 27" id="KW-0472">Membrane</keyword>
<dbReference type="InterPro" id="IPR014472">
    <property type="entry name" value="CHOPT"/>
</dbReference>
<dbReference type="GO" id="GO:0006646">
    <property type="term" value="P:phosphatidylethanolamine biosynthetic process"/>
    <property type="evidence" value="ECO:0007669"/>
    <property type="project" value="TreeGrafter"/>
</dbReference>
<evidence type="ECO:0000256" key="8">
    <source>
        <dbReference type="ARBA" id="ARBA00022692"/>
    </source>
</evidence>
<keyword evidence="29" id="KW-1185">Reference proteome</keyword>
<comment type="cofactor">
    <cofactor evidence="2">
        <name>Mg(2+)</name>
        <dbReference type="ChEBI" id="CHEBI:18420"/>
    </cofactor>
</comment>
<evidence type="ECO:0000313" key="29">
    <source>
        <dbReference type="Proteomes" id="UP001501940"/>
    </source>
</evidence>
<evidence type="ECO:0000256" key="7">
    <source>
        <dbReference type="ARBA" id="ARBA00022679"/>
    </source>
</evidence>
<evidence type="ECO:0000256" key="6">
    <source>
        <dbReference type="ARBA" id="ARBA00022516"/>
    </source>
</evidence>
<evidence type="ECO:0000256" key="16">
    <source>
        <dbReference type="ARBA" id="ARBA00023209"/>
    </source>
</evidence>
<organism evidence="28 29">
    <name type="scientific">Amphiprion ocellaris</name>
    <name type="common">Clown anemonefish</name>
    <dbReference type="NCBI Taxonomy" id="80972"/>
    <lineage>
        <taxon>Eukaryota</taxon>
        <taxon>Metazoa</taxon>
        <taxon>Chordata</taxon>
        <taxon>Craniata</taxon>
        <taxon>Vertebrata</taxon>
        <taxon>Euteleostomi</taxon>
        <taxon>Actinopterygii</taxon>
        <taxon>Neopterygii</taxon>
        <taxon>Teleostei</taxon>
        <taxon>Neoteleostei</taxon>
        <taxon>Acanthomorphata</taxon>
        <taxon>Ovalentaria</taxon>
        <taxon>Pomacentridae</taxon>
        <taxon>Amphiprion</taxon>
    </lineage>
</organism>
<feature type="transmembrane region" description="Helical" evidence="27">
    <location>
        <begin position="414"/>
        <end position="433"/>
    </location>
</feature>
<dbReference type="PANTHER" id="PTHR10414:SF47">
    <property type="entry name" value="ETHANOLAMINEPHOSPHOTRANSFERASE 1"/>
    <property type="match status" value="1"/>
</dbReference>
<evidence type="ECO:0000313" key="28">
    <source>
        <dbReference type="Ensembl" id="ENSAOCP00000013238.2"/>
    </source>
</evidence>
<comment type="pathway">
    <text evidence="4">Lipid metabolism.</text>
</comment>
<evidence type="ECO:0000256" key="22">
    <source>
        <dbReference type="ARBA" id="ARBA00052094"/>
    </source>
</evidence>
<dbReference type="Gene3D" id="1.20.120.1760">
    <property type="match status" value="1"/>
</dbReference>
<dbReference type="Pfam" id="PF01066">
    <property type="entry name" value="CDP-OH_P_transf"/>
    <property type="match status" value="1"/>
</dbReference>
<gene>
    <name evidence="28" type="primary">SELENOI</name>
</gene>
<feature type="transmembrane region" description="Helical" evidence="27">
    <location>
        <begin position="123"/>
        <end position="144"/>
    </location>
</feature>
<keyword evidence="17" id="KW-0464">Manganese</keyword>
<evidence type="ECO:0000256" key="18">
    <source>
        <dbReference type="ARBA" id="ARBA00023264"/>
    </source>
</evidence>
<dbReference type="EC" id="2.7.8.1" evidence="20"/>
<feature type="transmembrane region" description="Helical" evidence="27">
    <location>
        <begin position="389"/>
        <end position="408"/>
    </location>
</feature>
<evidence type="ECO:0000256" key="23">
    <source>
        <dbReference type="ARBA" id="ARBA00059224"/>
    </source>
</evidence>
<proteinExistence type="inferred from homology"/>
<keyword evidence="8 27" id="KW-0812">Transmembrane</keyword>
<dbReference type="GO" id="GO:0004307">
    <property type="term" value="F:ethanolaminephosphotransferase activity"/>
    <property type="evidence" value="ECO:0007669"/>
    <property type="project" value="UniProtKB-EC"/>
</dbReference>
<reference evidence="28" key="2">
    <citation type="submission" date="2025-08" db="UniProtKB">
        <authorList>
            <consortium name="Ensembl"/>
        </authorList>
    </citation>
    <scope>IDENTIFICATION</scope>
</reference>
<feature type="transmembrane region" description="Helical" evidence="27">
    <location>
        <begin position="7"/>
        <end position="35"/>
    </location>
</feature>
<evidence type="ECO:0000256" key="10">
    <source>
        <dbReference type="ARBA" id="ARBA00022824"/>
    </source>
</evidence>
<evidence type="ECO:0000256" key="4">
    <source>
        <dbReference type="ARBA" id="ARBA00005189"/>
    </source>
</evidence>
<evidence type="ECO:0000256" key="17">
    <source>
        <dbReference type="ARBA" id="ARBA00023211"/>
    </source>
</evidence>
<evidence type="ECO:0000256" key="2">
    <source>
        <dbReference type="ARBA" id="ARBA00001946"/>
    </source>
</evidence>
<keyword evidence="10" id="KW-0256">Endoplasmic reticulum</keyword>
<dbReference type="GO" id="GO:0005789">
    <property type="term" value="C:endoplasmic reticulum membrane"/>
    <property type="evidence" value="ECO:0007669"/>
    <property type="project" value="UniProtKB-SubCell"/>
</dbReference>
<comment type="pathway">
    <text evidence="19">Phospholipid metabolism; phosphatidylethanolamine biosynthesis; phosphatidylethanolamine from ethanolamine: step 3/3.</text>
</comment>
<dbReference type="Ensembl" id="ENSAOCT00000021226.2">
    <property type="protein sequence ID" value="ENSAOCP00000013238.2"/>
    <property type="gene ID" value="ENSAOCG00000017790.2"/>
</dbReference>
<comment type="similarity">
    <text evidence="5 26">Belongs to the CDP-alcohol phosphatidyltransferase class-I family.</text>
</comment>
<keyword evidence="12 27" id="KW-1133">Transmembrane helix</keyword>
<feature type="transmembrane region" description="Helical" evidence="27">
    <location>
        <begin position="326"/>
        <end position="347"/>
    </location>
</feature>
<dbReference type="GO" id="GO:0005794">
    <property type="term" value="C:Golgi apparatus"/>
    <property type="evidence" value="ECO:0007669"/>
    <property type="project" value="TreeGrafter"/>
</dbReference>
<keyword evidence="13" id="KW-0007">Acetylation</keyword>
<feature type="transmembrane region" description="Helical" evidence="27">
    <location>
        <begin position="221"/>
        <end position="241"/>
    </location>
</feature>
<evidence type="ECO:0000256" key="1">
    <source>
        <dbReference type="ARBA" id="ARBA00001936"/>
    </source>
</evidence>
<feature type="transmembrane region" description="Helical" evidence="27">
    <location>
        <begin position="41"/>
        <end position="69"/>
    </location>
</feature>
<evidence type="ECO:0000256" key="21">
    <source>
        <dbReference type="ARBA" id="ARBA00048120"/>
    </source>
</evidence>
<evidence type="ECO:0000256" key="25">
    <source>
        <dbReference type="ARBA" id="ARBA00083013"/>
    </source>
</evidence>
<evidence type="ECO:0000256" key="12">
    <source>
        <dbReference type="ARBA" id="ARBA00022989"/>
    </source>
</evidence>
<keyword evidence="18" id="KW-1208">Phospholipid metabolism</keyword>
<dbReference type="InterPro" id="IPR043130">
    <property type="entry name" value="CDP-OH_PTrfase_TM_dom"/>
</dbReference>
<evidence type="ECO:0000256" key="20">
    <source>
        <dbReference type="ARBA" id="ARBA00038986"/>
    </source>
</evidence>
<keyword evidence="6" id="KW-0444">Lipid biosynthesis</keyword>
<comment type="catalytic activity">
    <reaction evidence="22">
        <text>1-O-alkyl-2-acyl-sn-glycerol + CDP-ethanolamine = a 1-O-alkyl-2-acyl-sn-glycero-3-phosphoethanolamine + CMP + H(+)</text>
        <dbReference type="Rhea" id="RHEA:36187"/>
        <dbReference type="ChEBI" id="CHEBI:15378"/>
        <dbReference type="ChEBI" id="CHEBI:52595"/>
        <dbReference type="ChEBI" id="CHEBI:57876"/>
        <dbReference type="ChEBI" id="CHEBI:60377"/>
        <dbReference type="ChEBI" id="CHEBI:60520"/>
    </reaction>
    <physiologicalReaction direction="left-to-right" evidence="22">
        <dbReference type="Rhea" id="RHEA:36188"/>
    </physiologicalReaction>
</comment>
<reference evidence="28" key="3">
    <citation type="submission" date="2025-09" db="UniProtKB">
        <authorList>
            <consortium name="Ensembl"/>
        </authorList>
    </citation>
    <scope>IDENTIFICATION</scope>
</reference>